<dbReference type="InParanoid" id="A0A5J5ER39"/>
<dbReference type="Gene3D" id="3.40.50.720">
    <property type="entry name" value="NAD(P)-binding Rossmann-like Domain"/>
    <property type="match status" value="1"/>
</dbReference>
<dbReference type="PANTHER" id="PTHR43008">
    <property type="entry name" value="BENZIL REDUCTASE"/>
    <property type="match status" value="1"/>
</dbReference>
<proteinExistence type="inferred from homology"/>
<dbReference type="FunCoup" id="A0A5J5ER39">
    <property type="interactions" value="121"/>
</dbReference>
<dbReference type="GO" id="GO:0050664">
    <property type="term" value="F:oxidoreductase activity, acting on NAD(P)H, oxygen as acceptor"/>
    <property type="evidence" value="ECO:0007669"/>
    <property type="project" value="TreeGrafter"/>
</dbReference>
<dbReference type="InterPro" id="IPR002347">
    <property type="entry name" value="SDR_fam"/>
</dbReference>
<reference evidence="4 5" key="1">
    <citation type="submission" date="2019-09" db="EMBL/GenBank/DDBJ databases">
        <title>Draft genome of the ectomycorrhizal ascomycete Sphaerosporella brunnea.</title>
        <authorList>
            <consortium name="DOE Joint Genome Institute"/>
            <person name="Benucci G.M."/>
            <person name="Marozzi G."/>
            <person name="Antonielli L."/>
            <person name="Sanchez S."/>
            <person name="Marco P."/>
            <person name="Wang X."/>
            <person name="Falini L.B."/>
            <person name="Barry K."/>
            <person name="Haridas S."/>
            <person name="Lipzen A."/>
            <person name="Labutti K."/>
            <person name="Grigoriev I.V."/>
            <person name="Murat C."/>
            <person name="Martin F."/>
            <person name="Albertini E."/>
            <person name="Donnini D."/>
            <person name="Bonito G."/>
        </authorList>
    </citation>
    <scope>NUCLEOTIDE SEQUENCE [LARGE SCALE GENOMIC DNA]</scope>
    <source>
        <strain evidence="4 5">Sb_GMNB300</strain>
    </source>
</reference>
<dbReference type="Proteomes" id="UP000326924">
    <property type="component" value="Unassembled WGS sequence"/>
</dbReference>
<keyword evidence="2" id="KW-0521">NADP</keyword>
<evidence type="ECO:0000313" key="4">
    <source>
        <dbReference type="EMBL" id="KAA8899034.1"/>
    </source>
</evidence>
<dbReference type="SUPFAM" id="SSF51735">
    <property type="entry name" value="NAD(P)-binding Rossmann-fold domains"/>
    <property type="match status" value="1"/>
</dbReference>
<evidence type="ECO:0000256" key="1">
    <source>
        <dbReference type="ARBA" id="ARBA00006484"/>
    </source>
</evidence>
<comment type="caution">
    <text evidence="4">The sequence shown here is derived from an EMBL/GenBank/DDBJ whole genome shotgun (WGS) entry which is preliminary data.</text>
</comment>
<dbReference type="CDD" id="cd05367">
    <property type="entry name" value="SPR-like_SDR_c"/>
    <property type="match status" value="1"/>
</dbReference>
<dbReference type="InterPro" id="IPR020904">
    <property type="entry name" value="Sc_DH/Rdtase_CS"/>
</dbReference>
<name>A0A5J5ER39_9PEZI</name>
<dbReference type="InterPro" id="IPR036291">
    <property type="entry name" value="NAD(P)-bd_dom_sf"/>
</dbReference>
<dbReference type="FunFam" id="3.40.50.720:FF:000281">
    <property type="entry name" value="Uncharacterized oxidoreductase YIR035C"/>
    <property type="match status" value="1"/>
</dbReference>
<protein>
    <recommendedName>
        <fullName evidence="6">Short-chain dehydrogenase</fullName>
    </recommendedName>
</protein>
<dbReference type="PROSITE" id="PS00061">
    <property type="entry name" value="ADH_SHORT"/>
    <property type="match status" value="1"/>
</dbReference>
<gene>
    <name evidence="4" type="ORF">FN846DRAFT_990920</name>
</gene>
<organism evidence="4 5">
    <name type="scientific">Sphaerosporella brunnea</name>
    <dbReference type="NCBI Taxonomy" id="1250544"/>
    <lineage>
        <taxon>Eukaryota</taxon>
        <taxon>Fungi</taxon>
        <taxon>Dikarya</taxon>
        <taxon>Ascomycota</taxon>
        <taxon>Pezizomycotina</taxon>
        <taxon>Pezizomycetes</taxon>
        <taxon>Pezizales</taxon>
        <taxon>Pyronemataceae</taxon>
        <taxon>Sphaerosporella</taxon>
    </lineage>
</organism>
<keyword evidence="5" id="KW-1185">Reference proteome</keyword>
<comment type="similarity">
    <text evidence="1">Belongs to the short-chain dehydrogenases/reductases (SDR) family.</text>
</comment>
<evidence type="ECO:0008006" key="6">
    <source>
        <dbReference type="Google" id="ProtNLM"/>
    </source>
</evidence>
<dbReference type="PRINTS" id="PR00081">
    <property type="entry name" value="GDHRDH"/>
</dbReference>
<dbReference type="AlphaFoldDB" id="A0A5J5ER39"/>
<dbReference type="PANTHER" id="PTHR43008:SF8">
    <property type="entry name" value="BENZIL REDUCTASE ((S)-BENZOIN FORMING) IRC24"/>
    <property type="match status" value="1"/>
</dbReference>
<keyword evidence="3" id="KW-0560">Oxidoreductase</keyword>
<dbReference type="EMBL" id="VXIS01000174">
    <property type="protein sequence ID" value="KAA8899034.1"/>
    <property type="molecule type" value="Genomic_DNA"/>
</dbReference>
<dbReference type="OrthoDB" id="153074at2759"/>
<evidence type="ECO:0000313" key="5">
    <source>
        <dbReference type="Proteomes" id="UP000326924"/>
    </source>
</evidence>
<sequence>MSAPVIIVTGASRGLGQAIVSYLLLHSSSKLVLVSRSEEPLAAIKQSNPGRVEYVAADVAKDETADKVVKKAIDAFGTPDSVIVNHGVLDPVAKVADADMEAWKKHFDINFFGAVAMAKAAIPHLRKSHGRIVFVSSGAATTPYLAWCCYGAAKAALNHLNATIAAEEPNITAISIRPGVVDTQMQTDIRSVHKEAMGEGNERFQELYKEGKLLKPEQPGNVVAKLALRAEKDLSGQFLSWNANQLADYQE</sequence>
<dbReference type="Pfam" id="PF00106">
    <property type="entry name" value="adh_short"/>
    <property type="match status" value="1"/>
</dbReference>
<evidence type="ECO:0000256" key="3">
    <source>
        <dbReference type="ARBA" id="ARBA00023002"/>
    </source>
</evidence>
<accession>A0A5J5ER39</accession>
<evidence type="ECO:0000256" key="2">
    <source>
        <dbReference type="ARBA" id="ARBA00022857"/>
    </source>
</evidence>